<protein>
    <recommendedName>
        <fullName evidence="2">Rab GDP dissociation inhibitor</fullName>
    </recommendedName>
</protein>
<dbReference type="InParanoid" id="G0QX42"/>
<sequence>MDDSYDVVVCGTGFIECILSGLLSLEGKKVLHIDRNGFYGGEGASVNLTNMWKLFRPNQEVPKQFGQNRDWNIDLVPKYIISNGKLVKILLKTRVASYLEWKSIDGTYVYQMKKGGLLSSGGPKIEKVPATDKEALSSDLMGIFEKRRCKNFFVYVANYNVKDSQTYKGLNLYSMTMQQLLEYFELESNTIDFIGHAVALFPNDSFLKRPAIETVEKIKLYMDSIGRYGDSPFIYPIYGLGGIPEGFSRMSAIQGGTFMLNTDIEQILYDESGKVCGVKSGDQIAKCKMVVCDPSYAIKTGNQHKVKQIGKIIRCICITDHPIPGTKDVPSVQIIIPQRQINRQNDIYVMMVSGVHNVCLKGYYIAIVSTIVETSNPQQEIQPALDLIGPVKEMFVTVSNQYVAADDGVKDQVFVSNCFDPSSHFEPETELVLSMFKKITGKDIDLENLPEEQEQ</sequence>
<organism evidence="3 4">
    <name type="scientific">Ichthyophthirius multifiliis</name>
    <name type="common">White spot disease agent</name>
    <name type="synonym">Ich</name>
    <dbReference type="NCBI Taxonomy" id="5932"/>
    <lineage>
        <taxon>Eukaryota</taxon>
        <taxon>Sar</taxon>
        <taxon>Alveolata</taxon>
        <taxon>Ciliophora</taxon>
        <taxon>Intramacronucleata</taxon>
        <taxon>Oligohymenophorea</taxon>
        <taxon>Hymenostomatida</taxon>
        <taxon>Ophryoglenina</taxon>
        <taxon>Ichthyophthirius</taxon>
    </lineage>
</organism>
<dbReference type="PRINTS" id="PR00891">
    <property type="entry name" value="RABGDIREP"/>
</dbReference>
<dbReference type="GO" id="GO:0016192">
    <property type="term" value="P:vesicle-mediated transport"/>
    <property type="evidence" value="ECO:0007669"/>
    <property type="project" value="TreeGrafter"/>
</dbReference>
<name>G0QX42_ICHMU</name>
<dbReference type="PANTHER" id="PTHR11787">
    <property type="entry name" value="RAB GDP-DISSOCIATION INHIBITOR"/>
    <property type="match status" value="1"/>
</dbReference>
<dbReference type="FunCoup" id="G0QX42">
    <property type="interactions" value="405"/>
</dbReference>
<dbReference type="PANTHER" id="PTHR11787:SF8">
    <property type="entry name" value="RAB GDP DISSOCIATION INHIBITOR"/>
    <property type="match status" value="1"/>
</dbReference>
<dbReference type="GO" id="GO:0015031">
    <property type="term" value="P:protein transport"/>
    <property type="evidence" value="ECO:0007669"/>
    <property type="project" value="InterPro"/>
</dbReference>
<dbReference type="InterPro" id="IPR018203">
    <property type="entry name" value="GDP_dissociation_inhibitor"/>
</dbReference>
<dbReference type="GO" id="GO:0007264">
    <property type="term" value="P:small GTPase-mediated signal transduction"/>
    <property type="evidence" value="ECO:0007669"/>
    <property type="project" value="InterPro"/>
</dbReference>
<evidence type="ECO:0000256" key="2">
    <source>
        <dbReference type="RuleBase" id="RU363124"/>
    </source>
</evidence>
<keyword evidence="4" id="KW-1185">Reference proteome</keyword>
<dbReference type="InterPro" id="IPR000806">
    <property type="entry name" value="RabGDI"/>
</dbReference>
<evidence type="ECO:0000313" key="4">
    <source>
        <dbReference type="Proteomes" id="UP000008983"/>
    </source>
</evidence>
<dbReference type="PRINTS" id="PR00892">
    <property type="entry name" value="RABGDI"/>
</dbReference>
<gene>
    <name evidence="3" type="ORF">IMG5_137740</name>
</gene>
<evidence type="ECO:0000313" key="3">
    <source>
        <dbReference type="EMBL" id="EGR30219.1"/>
    </source>
</evidence>
<dbReference type="SUPFAM" id="SSF51905">
    <property type="entry name" value="FAD/NAD(P)-binding domain"/>
    <property type="match status" value="2"/>
</dbReference>
<dbReference type="STRING" id="857967.G0QX42"/>
<dbReference type="AlphaFoldDB" id="G0QX42"/>
<dbReference type="OrthoDB" id="9446342at2759"/>
<dbReference type="RefSeq" id="XP_004031815.1">
    <property type="nucleotide sequence ID" value="XM_004031767.1"/>
</dbReference>
<accession>G0QX42</accession>
<dbReference type="EMBL" id="GL984031">
    <property type="protein sequence ID" value="EGR30219.1"/>
    <property type="molecule type" value="Genomic_DNA"/>
</dbReference>
<dbReference type="GO" id="GO:0005093">
    <property type="term" value="F:Rab GDP-dissociation inhibitor activity"/>
    <property type="evidence" value="ECO:0007669"/>
    <property type="project" value="InterPro"/>
</dbReference>
<dbReference type="eggNOG" id="KOG1439">
    <property type="taxonomic scope" value="Eukaryota"/>
</dbReference>
<comment type="similarity">
    <text evidence="1 2">Belongs to the Rab GDI family.</text>
</comment>
<dbReference type="Gene3D" id="3.50.50.60">
    <property type="entry name" value="FAD/NAD(P)-binding domain"/>
    <property type="match status" value="1"/>
</dbReference>
<dbReference type="GeneID" id="14906341"/>
<evidence type="ECO:0000256" key="1">
    <source>
        <dbReference type="ARBA" id="ARBA00005593"/>
    </source>
</evidence>
<dbReference type="InterPro" id="IPR036188">
    <property type="entry name" value="FAD/NAD-bd_sf"/>
</dbReference>
<dbReference type="Pfam" id="PF00996">
    <property type="entry name" value="GDI"/>
    <property type="match status" value="1"/>
</dbReference>
<dbReference type="GO" id="GO:0005737">
    <property type="term" value="C:cytoplasm"/>
    <property type="evidence" value="ECO:0007669"/>
    <property type="project" value="TreeGrafter"/>
</dbReference>
<proteinExistence type="inferred from homology"/>
<dbReference type="Gene3D" id="1.10.405.10">
    <property type="entry name" value="Guanine Nucleotide Dissociation Inhibitor, domain 1"/>
    <property type="match status" value="1"/>
</dbReference>
<dbReference type="FunFam" id="1.10.405.10:FF:000001">
    <property type="entry name" value="Rab GDP dissociation inhibitor"/>
    <property type="match status" value="1"/>
</dbReference>
<dbReference type="OMA" id="FETKAKM"/>
<dbReference type="Proteomes" id="UP000008983">
    <property type="component" value="Unassembled WGS sequence"/>
</dbReference>
<dbReference type="Gene3D" id="3.30.519.10">
    <property type="entry name" value="Guanine Nucleotide Dissociation Inhibitor, domain 2"/>
    <property type="match status" value="1"/>
</dbReference>
<reference evidence="3 4" key="1">
    <citation type="submission" date="2011-07" db="EMBL/GenBank/DDBJ databases">
        <authorList>
            <person name="Coyne R."/>
            <person name="Brami D."/>
            <person name="Johnson J."/>
            <person name="Hostetler J."/>
            <person name="Hannick L."/>
            <person name="Clark T."/>
            <person name="Cassidy-Hanley D."/>
            <person name="Inman J."/>
        </authorList>
    </citation>
    <scope>NUCLEOTIDE SEQUENCE [LARGE SCALE GENOMIC DNA]</scope>
    <source>
        <strain evidence="3 4">G5</strain>
    </source>
</reference>